<dbReference type="Proteomes" id="UP000750334">
    <property type="component" value="Unassembled WGS sequence"/>
</dbReference>
<reference evidence="2 3" key="1">
    <citation type="submission" date="2020-11" db="EMBL/GenBank/DDBJ databases">
        <title>Kefir isolates.</title>
        <authorList>
            <person name="Marcisauskas S."/>
            <person name="Kim Y."/>
            <person name="Blasche S."/>
        </authorList>
    </citation>
    <scope>NUCLEOTIDE SEQUENCE [LARGE SCALE GENOMIC DNA]</scope>
    <source>
        <strain evidence="2 3">OG2</strain>
    </source>
</reference>
<keyword evidence="1" id="KW-0812">Transmembrane</keyword>
<protein>
    <recommendedName>
        <fullName evidence="4">Autophagy-related protein 33</fullName>
    </recommendedName>
</protein>
<keyword evidence="1" id="KW-1133">Transmembrane helix</keyword>
<evidence type="ECO:0000313" key="2">
    <source>
        <dbReference type="EMBL" id="KAG0660971.1"/>
    </source>
</evidence>
<dbReference type="OrthoDB" id="4046421at2759"/>
<accession>A0A9P6W2X8</accession>
<feature type="transmembrane region" description="Helical" evidence="1">
    <location>
        <begin position="82"/>
        <end position="101"/>
    </location>
</feature>
<gene>
    <name evidence="2" type="ORF">C6P45_001447</name>
</gene>
<evidence type="ECO:0008006" key="4">
    <source>
        <dbReference type="Google" id="ProtNLM"/>
    </source>
</evidence>
<keyword evidence="1" id="KW-0472">Membrane</keyword>
<feature type="transmembrane region" description="Helical" evidence="1">
    <location>
        <begin position="47"/>
        <end position="70"/>
    </location>
</feature>
<evidence type="ECO:0000313" key="3">
    <source>
        <dbReference type="Proteomes" id="UP000750334"/>
    </source>
</evidence>
<dbReference type="AlphaFoldDB" id="A0A9P6W2X8"/>
<organism evidence="2 3">
    <name type="scientific">Maudiozyma exigua</name>
    <name type="common">Yeast</name>
    <name type="synonym">Kazachstania exigua</name>
    <dbReference type="NCBI Taxonomy" id="34358"/>
    <lineage>
        <taxon>Eukaryota</taxon>
        <taxon>Fungi</taxon>
        <taxon>Dikarya</taxon>
        <taxon>Ascomycota</taxon>
        <taxon>Saccharomycotina</taxon>
        <taxon>Saccharomycetes</taxon>
        <taxon>Saccharomycetales</taxon>
        <taxon>Saccharomycetaceae</taxon>
        <taxon>Maudiozyma</taxon>
    </lineage>
</organism>
<name>A0A9P6W2X8_MAUEX</name>
<dbReference type="EMBL" id="PUHR01000167">
    <property type="protein sequence ID" value="KAG0660971.1"/>
    <property type="molecule type" value="Genomic_DNA"/>
</dbReference>
<evidence type="ECO:0000256" key="1">
    <source>
        <dbReference type="SAM" id="Phobius"/>
    </source>
</evidence>
<proteinExistence type="predicted"/>
<keyword evidence="3" id="KW-1185">Reference proteome</keyword>
<feature type="transmembrane region" description="Helical" evidence="1">
    <location>
        <begin position="160"/>
        <end position="180"/>
    </location>
</feature>
<sequence length="186" mass="19450">MTVTLADTSKAIAISSLGLYAGLLSSSTAITSIAPLSVIKKNLTHVWYMYGFSGSVLAILSTAGFGLSFYISPENAKDKFSVLGAVVGPITGAMIYASSLIKYGSGQRNQVVPNLPPNHPSVIGKDGEIKECPFGKGKDTNDADIPALEDRCGSGLLTPININLAIVSTLSIISYGAIVFSNVRKH</sequence>
<comment type="caution">
    <text evidence="2">The sequence shown here is derived from an EMBL/GenBank/DDBJ whole genome shotgun (WGS) entry which is preliminary data.</text>
</comment>
<feature type="transmembrane region" description="Helical" evidence="1">
    <location>
        <begin position="12"/>
        <end position="35"/>
    </location>
</feature>